<evidence type="ECO:0000313" key="2">
    <source>
        <dbReference type="Proteomes" id="UP000024329"/>
    </source>
</evidence>
<dbReference type="AlphaFoldDB" id="A0A031J1T9"/>
<evidence type="ECO:0000313" key="1">
    <source>
        <dbReference type="EMBL" id="EZP67196.1"/>
    </source>
</evidence>
<protein>
    <submittedName>
        <fullName evidence="1">Uncharacterized protein</fullName>
    </submittedName>
</protein>
<dbReference type="Proteomes" id="UP000024329">
    <property type="component" value="Unassembled WGS sequence"/>
</dbReference>
<comment type="caution">
    <text evidence="1">The sequence shown here is derived from an EMBL/GenBank/DDBJ whole genome shotgun (WGS) entry which is preliminary data.</text>
</comment>
<gene>
    <name evidence="1" type="ORF">BV97_05735</name>
</gene>
<organism evidence="1 2">
    <name type="scientific">Novosphingobium resinovorum</name>
    <dbReference type="NCBI Taxonomy" id="158500"/>
    <lineage>
        <taxon>Bacteria</taxon>
        <taxon>Pseudomonadati</taxon>
        <taxon>Pseudomonadota</taxon>
        <taxon>Alphaproteobacteria</taxon>
        <taxon>Sphingomonadales</taxon>
        <taxon>Sphingomonadaceae</taxon>
        <taxon>Novosphingobium</taxon>
    </lineage>
</organism>
<reference evidence="1 2" key="1">
    <citation type="submission" date="2014-03" db="EMBL/GenBank/DDBJ databases">
        <title>Whole genome sequence of Novosphingobium resinovorum KF1.</title>
        <authorList>
            <person name="Gan H.M."/>
            <person name="Gan H.Y."/>
            <person name="Chew T.H."/>
            <person name="Savka M.A."/>
        </authorList>
    </citation>
    <scope>NUCLEOTIDE SEQUENCE [LARGE SCALE GENOMIC DNA]</scope>
    <source>
        <strain evidence="1 2">KF1</strain>
    </source>
</reference>
<proteinExistence type="predicted"/>
<dbReference type="EMBL" id="JFYZ01000093">
    <property type="protein sequence ID" value="EZP67196.1"/>
    <property type="molecule type" value="Genomic_DNA"/>
</dbReference>
<accession>A0A031J1T9</accession>
<dbReference type="Gene3D" id="3.20.20.80">
    <property type="entry name" value="Glycosidases"/>
    <property type="match status" value="1"/>
</dbReference>
<name>A0A031J1T9_9SPHN</name>
<sequence>MMANMPSNASMQYGATHPINVYKGDYLSQDTDLNATLRRELVDAGVNGLAFEITARSNSSSPGVRHFIEFIKRFAHTSIPIAPCINVGNSPDDVINAIAHAYRASKTYGNAAIMRDGRLIVFLYQANNLTSSQWYRLRAELAAANVKVFLAGDVSQLTLQVAQASGRAAAVVAPWDAAFNFNGTGLSDQPHSNLAFGRAVTAEGRRWIGSVRPSYYRGVDVPLAWGPFGVDSAGTARLRSQWDQILQTTGAPWVYWSTLNDYVEHTNLLADSNWGYTRSDLNAWYSSKFRETPYPFPPALYLTTPQALHAGERSVAELLVINPSSVAIGASLRLVASDGALLGTARLSVPPHRHAALSLPVTAYGNTVRRYARAEAIGPVATIVSAPILLGTEAKLPSDHSVPNYYSVNSRLRPPSNWHPVIKIDGKFVQVTGLDPTSTGAVDLLVDGNLRDQILFPPATPVLLRTDRILKFSRDSNDNKASIRYGTKSTMIVRIVLRNGATWYSPPL</sequence>
<dbReference type="PATRIC" id="fig|158500.4.peg.5812"/>